<protein>
    <submittedName>
        <fullName evidence="2">RING-type domain-containing protein</fullName>
        <ecNumber evidence="2">2.3.2.27</ecNumber>
    </submittedName>
</protein>
<dbReference type="PANTHER" id="PTHR47098">
    <property type="entry name" value="PROTEIN MAK32"/>
    <property type="match status" value="1"/>
</dbReference>
<dbReference type="GO" id="GO:0061630">
    <property type="term" value="F:ubiquitin protein ligase activity"/>
    <property type="evidence" value="ECO:0007669"/>
    <property type="project" value="UniProtKB-EC"/>
</dbReference>
<evidence type="ECO:0000259" key="1">
    <source>
        <dbReference type="Pfam" id="PF00294"/>
    </source>
</evidence>
<dbReference type="RefSeq" id="XP_064678411.1">
    <property type="nucleotide sequence ID" value="XM_064826551.1"/>
</dbReference>
<dbReference type="Gene3D" id="3.40.1190.20">
    <property type="match status" value="1"/>
</dbReference>
<name>A0AAN7HRE5_9FUNG</name>
<organism evidence="2 3">
    <name type="scientific">Mucor velutinosus</name>
    <dbReference type="NCBI Taxonomy" id="708070"/>
    <lineage>
        <taxon>Eukaryota</taxon>
        <taxon>Fungi</taxon>
        <taxon>Fungi incertae sedis</taxon>
        <taxon>Mucoromycota</taxon>
        <taxon>Mucoromycotina</taxon>
        <taxon>Mucoromycetes</taxon>
        <taxon>Mucorales</taxon>
        <taxon>Mucorineae</taxon>
        <taxon>Mucoraceae</taxon>
        <taxon>Mucor</taxon>
    </lineage>
</organism>
<accession>A0AAN7HRE5</accession>
<keyword evidence="3" id="KW-1185">Reference proteome</keyword>
<evidence type="ECO:0000313" key="2">
    <source>
        <dbReference type="EMBL" id="KAK4511745.1"/>
    </source>
</evidence>
<dbReference type="PANTHER" id="PTHR47098:SF2">
    <property type="entry name" value="PROTEIN MAK32"/>
    <property type="match status" value="1"/>
</dbReference>
<feature type="domain" description="Carbohydrate kinase PfkB" evidence="1">
    <location>
        <begin position="67"/>
        <end position="317"/>
    </location>
</feature>
<proteinExistence type="predicted"/>
<evidence type="ECO:0000313" key="3">
    <source>
        <dbReference type="Proteomes" id="UP001304243"/>
    </source>
</evidence>
<dbReference type="GeneID" id="89950975"/>
<sequence length="348" mass="39636">MPTSTCPIFASIGSLIIDDIIYKDGRKSQNVLGGAGVFAIYGMRLWQPKKQSKNVGYIIHKGFDYPKDIDDQINRLDISLVTKFHADKHTTRGLNTFGENDHRDFKYIHPIIRATTDDFPDDWIRSVKILHLICSPERAIEIIDQWKQRENDLNASEKTRFLWEPLPWACLPENLDCIYEAIERVDIITPNHEELADMLGLKFDILLSSHHNKFKDAVEHCGMLFMKRVEKGNLILVVRCSKYGAMTLIRNSREAAQWTPAFWDWKTDGEHVVDVTGAGNSFCGGYCYGYIHTNGDVNEAALYGAVSASYTVEQVGVPVLNDDESWNSGSSPSQRLHILRNRTCHLFK</sequence>
<dbReference type="EC" id="2.3.2.27" evidence="2"/>
<dbReference type="SUPFAM" id="SSF53613">
    <property type="entry name" value="Ribokinase-like"/>
    <property type="match status" value="1"/>
</dbReference>
<keyword evidence="2" id="KW-0012">Acyltransferase</keyword>
<dbReference type="AlphaFoldDB" id="A0AAN7HRE5"/>
<dbReference type="Pfam" id="PF00294">
    <property type="entry name" value="PfkB"/>
    <property type="match status" value="1"/>
</dbReference>
<keyword evidence="2" id="KW-0808">Transferase</keyword>
<comment type="caution">
    <text evidence="2">The sequence shown here is derived from an EMBL/GenBank/DDBJ whole genome shotgun (WGS) entry which is preliminary data.</text>
</comment>
<dbReference type="EMBL" id="JASEJX010000028">
    <property type="protein sequence ID" value="KAK4511745.1"/>
    <property type="molecule type" value="Genomic_DNA"/>
</dbReference>
<dbReference type="InterPro" id="IPR029056">
    <property type="entry name" value="Ribokinase-like"/>
</dbReference>
<gene>
    <name evidence="2" type="ORF">ATC70_007289</name>
</gene>
<reference evidence="2 3" key="1">
    <citation type="submission" date="2022-11" db="EMBL/GenBank/DDBJ databases">
        <title>Mucor velutinosus strain NIH1002 WGS.</title>
        <authorList>
            <person name="Subramanian P."/>
            <person name="Mullikin J.C."/>
            <person name="Segre J.A."/>
            <person name="Zelazny A.M."/>
        </authorList>
    </citation>
    <scope>NUCLEOTIDE SEQUENCE [LARGE SCALE GENOMIC DNA]</scope>
    <source>
        <strain evidence="2 3">NIH1002</strain>
    </source>
</reference>
<dbReference type="Proteomes" id="UP001304243">
    <property type="component" value="Unassembled WGS sequence"/>
</dbReference>
<dbReference type="InterPro" id="IPR011611">
    <property type="entry name" value="PfkB_dom"/>
</dbReference>